<evidence type="ECO:0000256" key="7">
    <source>
        <dbReference type="ARBA" id="ARBA00037078"/>
    </source>
</evidence>
<dbReference type="GO" id="GO:0000149">
    <property type="term" value="F:SNARE binding"/>
    <property type="evidence" value="ECO:0007669"/>
    <property type="project" value="TreeGrafter"/>
</dbReference>
<evidence type="ECO:0000256" key="1">
    <source>
        <dbReference type="ARBA" id="ARBA00022448"/>
    </source>
</evidence>
<keyword evidence="10" id="KW-1185">Reference proteome</keyword>
<keyword evidence="3" id="KW-0653">Protein transport</keyword>
<comment type="similarity">
    <text evidence="9">Belongs to the GOSR2 family.</text>
</comment>
<dbReference type="Proteomes" id="UP000095283">
    <property type="component" value="Unplaced"/>
</dbReference>
<evidence type="ECO:0000256" key="9">
    <source>
        <dbReference type="ARBA" id="ARBA00038172"/>
    </source>
</evidence>
<name>A0A1I7XJH4_HETBA</name>
<dbReference type="PIRSF" id="PIRSF028865">
    <property type="entry name" value="Membrin-2"/>
    <property type="match status" value="1"/>
</dbReference>
<evidence type="ECO:0000256" key="4">
    <source>
        <dbReference type="ARBA" id="ARBA00022989"/>
    </source>
</evidence>
<comment type="function">
    <text evidence="7">Involved in transport of proteins from the cis/medial-Golgi to the trans-Golgi network.</text>
</comment>
<keyword evidence="2" id="KW-0812">Transmembrane</keyword>
<evidence type="ECO:0000256" key="2">
    <source>
        <dbReference type="ARBA" id="ARBA00022692"/>
    </source>
</evidence>
<dbReference type="PANTHER" id="PTHR21230">
    <property type="entry name" value="VESICLE TRANSPORT V-SNARE PROTEIN VTI1-RELATED"/>
    <property type="match status" value="1"/>
</dbReference>
<dbReference type="GO" id="GO:0005484">
    <property type="term" value="F:SNAP receptor activity"/>
    <property type="evidence" value="ECO:0007669"/>
    <property type="project" value="InterPro"/>
</dbReference>
<keyword evidence="5" id="KW-0333">Golgi apparatus</keyword>
<dbReference type="GO" id="GO:0015031">
    <property type="term" value="P:protein transport"/>
    <property type="evidence" value="ECO:0007669"/>
    <property type="project" value="UniProtKB-KW"/>
</dbReference>
<dbReference type="GO" id="GO:0005794">
    <property type="term" value="C:Golgi apparatus"/>
    <property type="evidence" value="ECO:0007669"/>
    <property type="project" value="UniProtKB-SubCell"/>
</dbReference>
<dbReference type="WBParaSite" id="Hba_17643">
    <property type="protein sequence ID" value="Hba_17643"/>
    <property type="gene ID" value="Hba_17643"/>
</dbReference>
<evidence type="ECO:0000256" key="3">
    <source>
        <dbReference type="ARBA" id="ARBA00022927"/>
    </source>
</evidence>
<dbReference type="GO" id="GO:0012507">
    <property type="term" value="C:ER to Golgi transport vesicle membrane"/>
    <property type="evidence" value="ECO:0007669"/>
    <property type="project" value="TreeGrafter"/>
</dbReference>
<dbReference type="GO" id="GO:0006906">
    <property type="term" value="P:vesicle fusion"/>
    <property type="evidence" value="ECO:0007669"/>
    <property type="project" value="TreeGrafter"/>
</dbReference>
<dbReference type="InterPro" id="IPR027027">
    <property type="entry name" value="GOSR2/Membrin/Bos1"/>
</dbReference>
<evidence type="ECO:0000256" key="8">
    <source>
        <dbReference type="ARBA" id="ARBA00037862"/>
    </source>
</evidence>
<evidence type="ECO:0000256" key="6">
    <source>
        <dbReference type="ARBA" id="ARBA00023136"/>
    </source>
</evidence>
<sequence>MEKLYQETNSLLQQAHFGMGRLEHAKDEQEAQIISQSIHAQLKTIEENCSRLDLIVNKEPPTRRHLVRIKVDQLKNDSRTVSLAISTIYSRLTTKWCAANEREELLKQRFRANEATTLSLEGHELQVNDRLHSSHRAVDDLISQGVAVLETLRSQHINLRGVRRKIMDIGSACCVHVFIEIL</sequence>
<evidence type="ECO:0000313" key="10">
    <source>
        <dbReference type="Proteomes" id="UP000095283"/>
    </source>
</evidence>
<evidence type="ECO:0000256" key="5">
    <source>
        <dbReference type="ARBA" id="ARBA00023034"/>
    </source>
</evidence>
<dbReference type="GO" id="GO:0031201">
    <property type="term" value="C:SNARE complex"/>
    <property type="evidence" value="ECO:0007669"/>
    <property type="project" value="TreeGrafter"/>
</dbReference>
<dbReference type="GO" id="GO:0031902">
    <property type="term" value="C:late endosome membrane"/>
    <property type="evidence" value="ECO:0007669"/>
    <property type="project" value="TreeGrafter"/>
</dbReference>
<evidence type="ECO:0000313" key="11">
    <source>
        <dbReference type="WBParaSite" id="Hba_17643"/>
    </source>
</evidence>
<proteinExistence type="inferred from homology"/>
<dbReference type="PANTHER" id="PTHR21230:SF1">
    <property type="entry name" value="GOLGI SNAP RECEPTOR COMPLEX MEMBER 2"/>
    <property type="match status" value="1"/>
</dbReference>
<protein>
    <submittedName>
        <fullName evidence="11">Tektin</fullName>
    </submittedName>
</protein>
<reference evidence="11" key="1">
    <citation type="submission" date="2016-11" db="UniProtKB">
        <authorList>
            <consortium name="WormBaseParasite"/>
        </authorList>
    </citation>
    <scope>IDENTIFICATION</scope>
</reference>
<organism evidence="10 11">
    <name type="scientific">Heterorhabditis bacteriophora</name>
    <name type="common">Entomopathogenic nematode worm</name>
    <dbReference type="NCBI Taxonomy" id="37862"/>
    <lineage>
        <taxon>Eukaryota</taxon>
        <taxon>Metazoa</taxon>
        <taxon>Ecdysozoa</taxon>
        <taxon>Nematoda</taxon>
        <taxon>Chromadorea</taxon>
        <taxon>Rhabditida</taxon>
        <taxon>Rhabditina</taxon>
        <taxon>Rhabditomorpha</taxon>
        <taxon>Strongyloidea</taxon>
        <taxon>Heterorhabditidae</taxon>
        <taxon>Heterorhabditis</taxon>
    </lineage>
</organism>
<dbReference type="Pfam" id="PF12352">
    <property type="entry name" value="V-SNARE_C"/>
    <property type="match status" value="1"/>
</dbReference>
<keyword evidence="6" id="KW-0472">Membrane</keyword>
<keyword evidence="1" id="KW-0813">Transport</keyword>
<keyword evidence="4" id="KW-1133">Transmembrane helix</keyword>
<dbReference type="AlphaFoldDB" id="A0A1I7XJH4"/>
<comment type="subcellular location">
    <subcellularLocation>
        <location evidence="8">Golgi apparatus</location>
        <location evidence="8">cis-Golgi network membrane</location>
        <topology evidence="8">Single-pass type IV membrane protein</topology>
    </subcellularLocation>
</comment>
<accession>A0A1I7XJH4</accession>
<dbReference type="GO" id="GO:0005789">
    <property type="term" value="C:endoplasmic reticulum membrane"/>
    <property type="evidence" value="ECO:0007669"/>
    <property type="project" value="TreeGrafter"/>
</dbReference>